<accession>A0A0U3DXV4</accession>
<feature type="transmembrane region" description="Helical" evidence="1">
    <location>
        <begin position="38"/>
        <end position="59"/>
    </location>
</feature>
<sequence>MHIAWIVGAIAGIVKLLIGFLALKVWRDSGVDPVKYLALGFLILGIGEFGCKFIGHGLLHTPMSAALGVPFKFVGNILVFYALLQLAESAHIKEAMIVTVIFGLIYMIGAFHALSITYKLHAINFQLPHILFLTIIPWAIAGLIYKEYKKTGDRTALYFMAGLIVYGLSAAIGIPLHVILHVLNFQDALAIETLIRLVGLLIIFRGLFVAEQAAT</sequence>
<name>A0A0U3DXV4_9CREN</name>
<dbReference type="RefSeq" id="WP_075049511.1">
    <property type="nucleotide sequence ID" value="NZ_CP006867.1"/>
</dbReference>
<feature type="transmembrane region" description="Helical" evidence="1">
    <location>
        <begin position="96"/>
        <end position="115"/>
    </location>
</feature>
<evidence type="ECO:0000256" key="1">
    <source>
        <dbReference type="SAM" id="Phobius"/>
    </source>
</evidence>
<dbReference type="EMBL" id="CP006867">
    <property type="protein sequence ID" value="ALU12330.1"/>
    <property type="molecule type" value="Genomic_DNA"/>
</dbReference>
<feature type="transmembrane region" description="Helical" evidence="1">
    <location>
        <begin position="6"/>
        <end position="26"/>
    </location>
</feature>
<dbReference type="Proteomes" id="UP000060778">
    <property type="component" value="Chromosome"/>
</dbReference>
<feature type="transmembrane region" description="Helical" evidence="1">
    <location>
        <begin position="189"/>
        <end position="210"/>
    </location>
</feature>
<evidence type="ECO:0000313" key="2">
    <source>
        <dbReference type="EMBL" id="ALU12330.1"/>
    </source>
</evidence>
<dbReference type="GeneID" id="30679897"/>
<keyword evidence="1" id="KW-0472">Membrane</keyword>
<organism evidence="2 3">
    <name type="scientific">Ignicoccus islandicus DSM 13165</name>
    <dbReference type="NCBI Taxonomy" id="940295"/>
    <lineage>
        <taxon>Archaea</taxon>
        <taxon>Thermoproteota</taxon>
        <taxon>Thermoprotei</taxon>
        <taxon>Desulfurococcales</taxon>
        <taxon>Desulfurococcaceae</taxon>
        <taxon>Ignicoccus</taxon>
    </lineage>
</organism>
<evidence type="ECO:0000313" key="3">
    <source>
        <dbReference type="Proteomes" id="UP000060778"/>
    </source>
</evidence>
<keyword evidence="3" id="KW-1185">Reference proteome</keyword>
<protein>
    <submittedName>
        <fullName evidence="2">Uncharacterized protein</fullName>
    </submittedName>
</protein>
<feature type="transmembrane region" description="Helical" evidence="1">
    <location>
        <begin position="127"/>
        <end position="145"/>
    </location>
</feature>
<feature type="transmembrane region" description="Helical" evidence="1">
    <location>
        <begin position="157"/>
        <end position="183"/>
    </location>
</feature>
<feature type="transmembrane region" description="Helical" evidence="1">
    <location>
        <begin position="65"/>
        <end position="84"/>
    </location>
</feature>
<keyword evidence="1" id="KW-1133">Transmembrane helix</keyword>
<gene>
    <name evidence="2" type="ORF">EYM_02495</name>
</gene>
<dbReference type="KEGG" id="iis:EYM_02495"/>
<reference evidence="2 3" key="1">
    <citation type="submission" date="2013-11" db="EMBL/GenBank/DDBJ databases">
        <title>Comparative genomics of Ignicoccus.</title>
        <authorList>
            <person name="Podar M."/>
        </authorList>
    </citation>
    <scope>NUCLEOTIDE SEQUENCE [LARGE SCALE GENOMIC DNA]</scope>
    <source>
        <strain evidence="2 3">DSM 13165</strain>
    </source>
</reference>
<dbReference type="AlphaFoldDB" id="A0A0U3DXV4"/>
<dbReference type="STRING" id="940295.EYM_02495"/>
<proteinExistence type="predicted"/>
<keyword evidence="1" id="KW-0812">Transmembrane</keyword>